<proteinExistence type="predicted"/>
<dbReference type="STRING" id="200378.SAMN05216553_101606"/>
<protein>
    <submittedName>
        <fullName evidence="1">Uncharacterized protein</fullName>
    </submittedName>
</protein>
<keyword evidence="2" id="KW-1185">Reference proteome</keyword>
<organism evidence="1 2">
    <name type="scientific">Lentzea fradiae</name>
    <dbReference type="NCBI Taxonomy" id="200378"/>
    <lineage>
        <taxon>Bacteria</taxon>
        <taxon>Bacillati</taxon>
        <taxon>Actinomycetota</taxon>
        <taxon>Actinomycetes</taxon>
        <taxon>Pseudonocardiales</taxon>
        <taxon>Pseudonocardiaceae</taxon>
        <taxon>Lentzea</taxon>
    </lineage>
</organism>
<reference evidence="2" key="1">
    <citation type="submission" date="2016-10" db="EMBL/GenBank/DDBJ databases">
        <authorList>
            <person name="Varghese N."/>
            <person name="Submissions S."/>
        </authorList>
    </citation>
    <scope>NUCLEOTIDE SEQUENCE [LARGE SCALE GENOMIC DNA]</scope>
    <source>
        <strain evidence="2">CGMCC 4.3506</strain>
    </source>
</reference>
<accession>A0A1G7L1A6</accession>
<dbReference type="AlphaFoldDB" id="A0A1G7L1A6"/>
<evidence type="ECO:0000313" key="2">
    <source>
        <dbReference type="Proteomes" id="UP000199623"/>
    </source>
</evidence>
<gene>
    <name evidence="1" type="ORF">SAMN05216553_101606</name>
</gene>
<evidence type="ECO:0000313" key="1">
    <source>
        <dbReference type="EMBL" id="SDF43114.1"/>
    </source>
</evidence>
<dbReference type="Proteomes" id="UP000199623">
    <property type="component" value="Unassembled WGS sequence"/>
</dbReference>
<name>A0A1G7L1A6_9PSEU</name>
<dbReference type="EMBL" id="FNCC01000001">
    <property type="protein sequence ID" value="SDF43114.1"/>
    <property type="molecule type" value="Genomic_DNA"/>
</dbReference>
<sequence length="415" mass="46758">MQIGRGGWEKAFDDDEADKVARLRTLLETGDEVWDGAAGKMVPEYVLTTSELELDALEEVLSILEGHVKHPFLPQSDLDALAKEIEQRKDPVWVEEQERRRKQRWDDQAATERRVLAEGLDALGGSGDTWKERLPQIKQWWERVKADEAKETWHGVYTANRMSARQISATGRGGTFSIVNRAERKNVAKRRDILLDRTAGGILKRTDPANFVDPKTGASKKDTEGLYDLSASLLDSRKPVIDKQLKFYKDAVLVLMPVPTERDAKIFHAISSLKDPDDNFLRAIRSTFTRIRLAQGSDMHTIYVDDTDGPDQPKKVRYGVTGRVHLTGGEVVRADDAHIAVRRTDALEHSRILGAGATQPVNEIVMVYRQHASPVFPLFAKWDASEKRFDVLDRESLEPTGDHITNKGEWVSGKS</sequence>